<proteinExistence type="predicted"/>
<keyword evidence="2" id="KW-1185">Reference proteome</keyword>
<sequence length="140" mass="15581">MWEKGVSRKGTNGLALNTDKCELMTFLRRKVGIVGGYKIGDGVIEKVSSITDLGNQDLETCYSSSSSSTAHLRDNCPTLKQSLEKPDTTIAEDAACLLPCYQVKVTSEFEAYWVIIDTSPMSLLDIQYQYISPQLQYRVV</sequence>
<comment type="caution">
    <text evidence="1">The sequence shown here is derived from an EMBL/GenBank/DDBJ whole genome shotgun (WGS) entry which is preliminary data.</text>
</comment>
<evidence type="ECO:0000313" key="1">
    <source>
        <dbReference type="EMBL" id="KAK9508756.1"/>
    </source>
</evidence>
<evidence type="ECO:0000313" key="2">
    <source>
        <dbReference type="Proteomes" id="UP001461498"/>
    </source>
</evidence>
<protein>
    <submittedName>
        <fullName evidence="1">Uncharacterized protein</fullName>
    </submittedName>
</protein>
<dbReference type="AlphaFoldDB" id="A0AAW1DD88"/>
<reference evidence="1 2" key="1">
    <citation type="submission" date="2022-12" db="EMBL/GenBank/DDBJ databases">
        <title>Chromosome-level genome assembly of true bugs.</title>
        <authorList>
            <person name="Ma L."/>
            <person name="Li H."/>
        </authorList>
    </citation>
    <scope>NUCLEOTIDE SEQUENCE [LARGE SCALE GENOMIC DNA]</scope>
    <source>
        <strain evidence="1">Lab_2022b</strain>
    </source>
</reference>
<organism evidence="1 2">
    <name type="scientific">Rhynocoris fuscipes</name>
    <dbReference type="NCBI Taxonomy" id="488301"/>
    <lineage>
        <taxon>Eukaryota</taxon>
        <taxon>Metazoa</taxon>
        <taxon>Ecdysozoa</taxon>
        <taxon>Arthropoda</taxon>
        <taxon>Hexapoda</taxon>
        <taxon>Insecta</taxon>
        <taxon>Pterygota</taxon>
        <taxon>Neoptera</taxon>
        <taxon>Paraneoptera</taxon>
        <taxon>Hemiptera</taxon>
        <taxon>Heteroptera</taxon>
        <taxon>Panheteroptera</taxon>
        <taxon>Cimicomorpha</taxon>
        <taxon>Reduviidae</taxon>
        <taxon>Harpactorinae</taxon>
        <taxon>Harpactorini</taxon>
        <taxon>Rhynocoris</taxon>
    </lineage>
</organism>
<accession>A0AAW1DD88</accession>
<dbReference type="EMBL" id="JAPXFL010000003">
    <property type="protein sequence ID" value="KAK9508756.1"/>
    <property type="molecule type" value="Genomic_DNA"/>
</dbReference>
<dbReference type="Proteomes" id="UP001461498">
    <property type="component" value="Unassembled WGS sequence"/>
</dbReference>
<gene>
    <name evidence="1" type="ORF">O3M35_006237</name>
</gene>
<name>A0AAW1DD88_9HEMI</name>